<keyword evidence="1" id="KW-0812">Transmembrane</keyword>
<dbReference type="InterPro" id="IPR005185">
    <property type="entry name" value="YccF"/>
</dbReference>
<name>A0A317QQW6_9ACTN</name>
<dbReference type="Proteomes" id="UP000246661">
    <property type="component" value="Unassembled WGS sequence"/>
</dbReference>
<feature type="transmembrane region" description="Helical" evidence="1">
    <location>
        <begin position="102"/>
        <end position="124"/>
    </location>
</feature>
<organism evidence="3 4">
    <name type="scientific">Geodermatophilus normandii</name>
    <dbReference type="NCBI Taxonomy" id="1137989"/>
    <lineage>
        <taxon>Bacteria</taxon>
        <taxon>Bacillati</taxon>
        <taxon>Actinomycetota</taxon>
        <taxon>Actinomycetes</taxon>
        <taxon>Geodermatophilales</taxon>
        <taxon>Geodermatophilaceae</taxon>
        <taxon>Geodermatophilus</taxon>
    </lineage>
</organism>
<dbReference type="PANTHER" id="PTHR42903">
    <property type="entry name" value="INNER MEMBRANE PROTEIN YCCF"/>
    <property type="match status" value="1"/>
</dbReference>
<gene>
    <name evidence="3" type="ORF">JD79_04439</name>
</gene>
<dbReference type="InterPro" id="IPR052937">
    <property type="entry name" value="Inner_membrane_protein"/>
</dbReference>
<dbReference type="Pfam" id="PF03733">
    <property type="entry name" value="YccF"/>
    <property type="match status" value="2"/>
</dbReference>
<dbReference type="PANTHER" id="PTHR42903:SF1">
    <property type="entry name" value="INNER MEMBRANE PROTEIN YCCF"/>
    <property type="match status" value="1"/>
</dbReference>
<feature type="domain" description="Inner membrane component" evidence="2">
    <location>
        <begin position="83"/>
        <end position="133"/>
    </location>
</feature>
<feature type="transmembrane region" description="Helical" evidence="1">
    <location>
        <begin position="19"/>
        <end position="39"/>
    </location>
</feature>
<keyword evidence="4" id="KW-1185">Reference proteome</keyword>
<feature type="transmembrane region" description="Helical" evidence="1">
    <location>
        <begin position="77"/>
        <end position="96"/>
    </location>
</feature>
<evidence type="ECO:0000259" key="2">
    <source>
        <dbReference type="Pfam" id="PF03733"/>
    </source>
</evidence>
<evidence type="ECO:0000256" key="1">
    <source>
        <dbReference type="SAM" id="Phobius"/>
    </source>
</evidence>
<dbReference type="GO" id="GO:0005886">
    <property type="term" value="C:plasma membrane"/>
    <property type="evidence" value="ECO:0007669"/>
    <property type="project" value="TreeGrafter"/>
</dbReference>
<keyword evidence="1" id="KW-1133">Transmembrane helix</keyword>
<comment type="caution">
    <text evidence="3">The sequence shown here is derived from an EMBL/GenBank/DDBJ whole genome shotgun (WGS) entry which is preliminary data.</text>
</comment>
<proteinExistence type="predicted"/>
<feature type="domain" description="Inner membrane component" evidence="2">
    <location>
        <begin position="19"/>
        <end position="69"/>
    </location>
</feature>
<feature type="transmembrane region" description="Helical" evidence="1">
    <location>
        <begin position="45"/>
        <end position="65"/>
    </location>
</feature>
<evidence type="ECO:0000313" key="3">
    <source>
        <dbReference type="EMBL" id="PWW25241.1"/>
    </source>
</evidence>
<keyword evidence="1" id="KW-0472">Membrane</keyword>
<dbReference type="NCBIfam" id="NF008740">
    <property type="entry name" value="PRK11770.1-2"/>
    <property type="match status" value="1"/>
</dbReference>
<dbReference type="EMBL" id="QGTX01000001">
    <property type="protein sequence ID" value="PWW25241.1"/>
    <property type="molecule type" value="Genomic_DNA"/>
</dbReference>
<dbReference type="AlphaFoldDB" id="A0A317QQW6"/>
<accession>A0A317QQW6</accession>
<evidence type="ECO:0000313" key="4">
    <source>
        <dbReference type="Proteomes" id="UP000246661"/>
    </source>
</evidence>
<protein>
    <submittedName>
        <fullName evidence="3">Uncharacterized membrane protein YccF (DUF307 family)</fullName>
    </submittedName>
</protein>
<reference evidence="4" key="1">
    <citation type="submission" date="2018-05" db="EMBL/GenBank/DDBJ databases">
        <authorList>
            <person name="Klenk H.-P."/>
            <person name="Huntemann M."/>
            <person name="Clum A."/>
            <person name="Pillay M."/>
            <person name="Palaniappan K."/>
            <person name="Varghese N."/>
            <person name="Mikhailova N."/>
            <person name="Stamatis D."/>
            <person name="Reddy T."/>
            <person name="Daum C."/>
            <person name="Shapiro N."/>
            <person name="Ivanova N."/>
            <person name="Kyrpides N."/>
            <person name="Woyke T."/>
        </authorList>
    </citation>
    <scope>NUCLEOTIDE SEQUENCE [LARGE SCALE GENOMIC DNA]</scope>
    <source>
        <strain evidence="4">DSM 45417</strain>
    </source>
</reference>
<sequence length="159" mass="16660">MEPGGAAVRGLDVDTLRTLLNLVWLVLHGWLLALAYALAGVLACLLVVTIPFGIAAFRLAGFVVWPFGRTTVRAPGAGVASALGNLVWFLVAGWWLALVHVLAGIAFCVTIVGIPFGIASFKLAAVGLFPLGKRVVETAPPRDWLHAGSGVVQGAPARW</sequence>